<dbReference type="SMART" id="SM00895">
    <property type="entry name" value="FCD"/>
    <property type="match status" value="1"/>
</dbReference>
<dbReference type="PANTHER" id="PTHR43537:SF24">
    <property type="entry name" value="GLUCONATE OPERON TRANSCRIPTIONAL REPRESSOR"/>
    <property type="match status" value="1"/>
</dbReference>
<feature type="region of interest" description="Disordered" evidence="4">
    <location>
        <begin position="222"/>
        <end position="252"/>
    </location>
</feature>
<evidence type="ECO:0000256" key="4">
    <source>
        <dbReference type="SAM" id="MobiDB-lite"/>
    </source>
</evidence>
<dbReference type="PANTHER" id="PTHR43537">
    <property type="entry name" value="TRANSCRIPTIONAL REGULATOR, GNTR FAMILY"/>
    <property type="match status" value="1"/>
</dbReference>
<keyword evidence="7" id="KW-1185">Reference proteome</keyword>
<keyword evidence="1" id="KW-0805">Transcription regulation</keyword>
<accession>A0ABN2U6H7</accession>
<feature type="compositionally biased region" description="Low complexity" evidence="4">
    <location>
        <begin position="233"/>
        <end position="252"/>
    </location>
</feature>
<dbReference type="InterPro" id="IPR000524">
    <property type="entry name" value="Tscrpt_reg_HTH_GntR"/>
</dbReference>
<feature type="compositionally biased region" description="Polar residues" evidence="4">
    <location>
        <begin position="222"/>
        <end position="232"/>
    </location>
</feature>
<reference evidence="6 7" key="1">
    <citation type="journal article" date="2019" name="Int. J. Syst. Evol. Microbiol.">
        <title>The Global Catalogue of Microorganisms (GCM) 10K type strain sequencing project: providing services to taxonomists for standard genome sequencing and annotation.</title>
        <authorList>
            <consortium name="The Broad Institute Genomics Platform"/>
            <consortium name="The Broad Institute Genome Sequencing Center for Infectious Disease"/>
            <person name="Wu L."/>
            <person name="Ma J."/>
        </authorList>
    </citation>
    <scope>NUCLEOTIDE SEQUENCE [LARGE SCALE GENOMIC DNA]</scope>
    <source>
        <strain evidence="6 7">JCM 16014</strain>
    </source>
</reference>
<dbReference type="Gene3D" id="1.20.120.530">
    <property type="entry name" value="GntR ligand-binding domain-like"/>
    <property type="match status" value="1"/>
</dbReference>
<keyword evidence="2" id="KW-0238">DNA-binding</keyword>
<dbReference type="Gene3D" id="1.10.10.10">
    <property type="entry name" value="Winged helix-like DNA-binding domain superfamily/Winged helix DNA-binding domain"/>
    <property type="match status" value="1"/>
</dbReference>
<proteinExistence type="predicted"/>
<dbReference type="InterPro" id="IPR008920">
    <property type="entry name" value="TF_FadR/GntR_C"/>
</dbReference>
<dbReference type="InterPro" id="IPR036390">
    <property type="entry name" value="WH_DNA-bd_sf"/>
</dbReference>
<gene>
    <name evidence="6" type="ORF">GCM10009839_32240</name>
</gene>
<dbReference type="CDD" id="cd07377">
    <property type="entry name" value="WHTH_GntR"/>
    <property type="match status" value="1"/>
</dbReference>
<dbReference type="InterPro" id="IPR011711">
    <property type="entry name" value="GntR_C"/>
</dbReference>
<dbReference type="RefSeq" id="WP_344666412.1">
    <property type="nucleotide sequence ID" value="NZ_BAAAQN010000016.1"/>
</dbReference>
<evidence type="ECO:0000256" key="2">
    <source>
        <dbReference type="ARBA" id="ARBA00023125"/>
    </source>
</evidence>
<evidence type="ECO:0000313" key="6">
    <source>
        <dbReference type="EMBL" id="GAA2030142.1"/>
    </source>
</evidence>
<dbReference type="Pfam" id="PF00392">
    <property type="entry name" value="GntR"/>
    <property type="match status" value="1"/>
</dbReference>
<name>A0ABN2U6H7_9ACTN</name>
<protein>
    <submittedName>
        <fullName evidence="6">GntR family transcriptional regulator</fullName>
    </submittedName>
</protein>
<dbReference type="SUPFAM" id="SSF48008">
    <property type="entry name" value="GntR ligand-binding domain-like"/>
    <property type="match status" value="1"/>
</dbReference>
<evidence type="ECO:0000313" key="7">
    <source>
        <dbReference type="Proteomes" id="UP001500751"/>
    </source>
</evidence>
<organism evidence="6 7">
    <name type="scientific">Catenulispora yoronensis</name>
    <dbReference type="NCBI Taxonomy" id="450799"/>
    <lineage>
        <taxon>Bacteria</taxon>
        <taxon>Bacillati</taxon>
        <taxon>Actinomycetota</taxon>
        <taxon>Actinomycetes</taxon>
        <taxon>Catenulisporales</taxon>
        <taxon>Catenulisporaceae</taxon>
        <taxon>Catenulispora</taxon>
    </lineage>
</organism>
<dbReference type="Pfam" id="PF07729">
    <property type="entry name" value="FCD"/>
    <property type="match status" value="1"/>
</dbReference>
<evidence type="ECO:0000256" key="3">
    <source>
        <dbReference type="ARBA" id="ARBA00023163"/>
    </source>
</evidence>
<sequence>MAKRAGSESLVESVYEQLRSSILNGRVAPGERLKPAELAQRLEVSLGVVREAFGLLAAQGLVRVERNRGFHVTPLSLRELADLTATRKINEGAALRLSIERGDVTWESEVLAAHHRMASLPIYLDGDPSTRNEEWARAHLIFHHKLIEACDNPVLLDICVRLSDAAELYRAWSGPGTRETHRDVAGEHKGLLDAALAHEADHGVALFEAHVDRTQAILADSSFSISPGTNPGTSANPSTSISTNPSSSTSTA</sequence>
<evidence type="ECO:0000256" key="1">
    <source>
        <dbReference type="ARBA" id="ARBA00023015"/>
    </source>
</evidence>
<keyword evidence="3" id="KW-0804">Transcription</keyword>
<dbReference type="EMBL" id="BAAAQN010000016">
    <property type="protein sequence ID" value="GAA2030142.1"/>
    <property type="molecule type" value="Genomic_DNA"/>
</dbReference>
<dbReference type="Proteomes" id="UP001500751">
    <property type="component" value="Unassembled WGS sequence"/>
</dbReference>
<comment type="caution">
    <text evidence="6">The sequence shown here is derived from an EMBL/GenBank/DDBJ whole genome shotgun (WGS) entry which is preliminary data.</text>
</comment>
<evidence type="ECO:0000259" key="5">
    <source>
        <dbReference type="PROSITE" id="PS50949"/>
    </source>
</evidence>
<feature type="domain" description="HTH gntR-type" evidence="5">
    <location>
        <begin position="8"/>
        <end position="75"/>
    </location>
</feature>
<dbReference type="InterPro" id="IPR036388">
    <property type="entry name" value="WH-like_DNA-bd_sf"/>
</dbReference>
<dbReference type="PROSITE" id="PS50949">
    <property type="entry name" value="HTH_GNTR"/>
    <property type="match status" value="1"/>
</dbReference>
<dbReference type="SUPFAM" id="SSF46785">
    <property type="entry name" value="Winged helix' DNA-binding domain"/>
    <property type="match status" value="1"/>
</dbReference>
<dbReference type="SMART" id="SM00345">
    <property type="entry name" value="HTH_GNTR"/>
    <property type="match status" value="1"/>
</dbReference>